<evidence type="ECO:0000313" key="2">
    <source>
        <dbReference type="Proteomes" id="UP000789702"/>
    </source>
</evidence>
<comment type="caution">
    <text evidence="1">The sequence shown here is derived from an EMBL/GenBank/DDBJ whole genome shotgun (WGS) entry which is preliminary data.</text>
</comment>
<evidence type="ECO:0000313" key="1">
    <source>
        <dbReference type="EMBL" id="CAG8686271.1"/>
    </source>
</evidence>
<proteinExistence type="predicted"/>
<organism evidence="1 2">
    <name type="scientific">Dentiscutata heterogama</name>
    <dbReference type="NCBI Taxonomy" id="1316150"/>
    <lineage>
        <taxon>Eukaryota</taxon>
        <taxon>Fungi</taxon>
        <taxon>Fungi incertae sedis</taxon>
        <taxon>Mucoromycota</taxon>
        <taxon>Glomeromycotina</taxon>
        <taxon>Glomeromycetes</taxon>
        <taxon>Diversisporales</taxon>
        <taxon>Gigasporaceae</taxon>
        <taxon>Dentiscutata</taxon>
    </lineage>
</organism>
<protein>
    <submittedName>
        <fullName evidence="1">14413_t:CDS:1</fullName>
    </submittedName>
</protein>
<name>A0ACA9P2C9_9GLOM</name>
<gene>
    <name evidence="1" type="ORF">DHETER_LOCUS10930</name>
</gene>
<accession>A0ACA9P2C9</accession>
<keyword evidence="2" id="KW-1185">Reference proteome</keyword>
<reference evidence="1" key="1">
    <citation type="submission" date="2021-06" db="EMBL/GenBank/DDBJ databases">
        <authorList>
            <person name="Kallberg Y."/>
            <person name="Tangrot J."/>
            <person name="Rosling A."/>
        </authorList>
    </citation>
    <scope>NUCLEOTIDE SEQUENCE</scope>
    <source>
        <strain evidence="1">IL203A</strain>
    </source>
</reference>
<sequence>VTAVIGLLELKGVHYVNYDQYDIFTTLSISCNLVVIRVATWVVITNGWQHY</sequence>
<feature type="non-terminal residue" evidence="1">
    <location>
        <position position="1"/>
    </location>
</feature>
<dbReference type="Proteomes" id="UP000789702">
    <property type="component" value="Unassembled WGS sequence"/>
</dbReference>
<dbReference type="EMBL" id="CAJVPU010022585">
    <property type="protein sequence ID" value="CAG8686271.1"/>
    <property type="molecule type" value="Genomic_DNA"/>
</dbReference>